<dbReference type="SUPFAM" id="SSF63862">
    <property type="entry name" value="Thiamin pyrophosphokinase, substrate-binding domain"/>
    <property type="match status" value="1"/>
</dbReference>
<dbReference type="CDD" id="cd07995">
    <property type="entry name" value="TPK"/>
    <property type="match status" value="1"/>
</dbReference>
<reference evidence="7" key="1">
    <citation type="journal article" date="2021" name="PeerJ">
        <title>Extensive microbial diversity within the chicken gut microbiome revealed by metagenomics and culture.</title>
        <authorList>
            <person name="Gilroy R."/>
            <person name="Ravi A."/>
            <person name="Getino M."/>
            <person name="Pursley I."/>
            <person name="Horton D.L."/>
            <person name="Alikhan N.F."/>
            <person name="Baker D."/>
            <person name="Gharbi K."/>
            <person name="Hall N."/>
            <person name="Watson M."/>
            <person name="Adriaenssens E.M."/>
            <person name="Foster-Nyarko E."/>
            <person name="Jarju S."/>
            <person name="Secka A."/>
            <person name="Antonio M."/>
            <person name="Oren A."/>
            <person name="Chaudhuri R.R."/>
            <person name="La Ragione R."/>
            <person name="Hildebrand F."/>
            <person name="Pallen M.J."/>
        </authorList>
    </citation>
    <scope>NUCLEOTIDE SEQUENCE</scope>
    <source>
        <strain evidence="7">5933</strain>
    </source>
</reference>
<accession>A0A9D2TIK0</accession>
<reference evidence="7" key="2">
    <citation type="submission" date="2021-04" db="EMBL/GenBank/DDBJ databases">
        <authorList>
            <person name="Gilroy R."/>
        </authorList>
    </citation>
    <scope>NUCLEOTIDE SEQUENCE</scope>
    <source>
        <strain evidence="7">5933</strain>
    </source>
</reference>
<feature type="domain" description="Thiamin pyrophosphokinase thiamin-binding" evidence="6">
    <location>
        <begin position="134"/>
        <end position="199"/>
    </location>
</feature>
<keyword evidence="1 7" id="KW-0808">Transferase</keyword>
<keyword evidence="2" id="KW-0547">Nucleotide-binding</keyword>
<dbReference type="Pfam" id="PF04265">
    <property type="entry name" value="TPK_B1_binding"/>
    <property type="match status" value="1"/>
</dbReference>
<evidence type="ECO:0000256" key="3">
    <source>
        <dbReference type="ARBA" id="ARBA00022777"/>
    </source>
</evidence>
<evidence type="ECO:0000256" key="1">
    <source>
        <dbReference type="ARBA" id="ARBA00022679"/>
    </source>
</evidence>
<evidence type="ECO:0000259" key="6">
    <source>
        <dbReference type="SMART" id="SM00983"/>
    </source>
</evidence>
<dbReference type="GO" id="GO:0030975">
    <property type="term" value="F:thiamine binding"/>
    <property type="evidence" value="ECO:0007669"/>
    <property type="project" value="InterPro"/>
</dbReference>
<dbReference type="PANTHER" id="PTHR41299:SF1">
    <property type="entry name" value="THIAMINE PYROPHOSPHOKINASE"/>
    <property type="match status" value="1"/>
</dbReference>
<dbReference type="GO" id="GO:0005524">
    <property type="term" value="F:ATP binding"/>
    <property type="evidence" value="ECO:0007669"/>
    <property type="project" value="UniProtKB-KW"/>
</dbReference>
<dbReference type="GO" id="GO:0004788">
    <property type="term" value="F:thiamine diphosphokinase activity"/>
    <property type="evidence" value="ECO:0007669"/>
    <property type="project" value="UniProtKB-UniRule"/>
</dbReference>
<dbReference type="GO" id="GO:0006772">
    <property type="term" value="P:thiamine metabolic process"/>
    <property type="evidence" value="ECO:0007669"/>
    <property type="project" value="UniProtKB-UniRule"/>
</dbReference>
<dbReference type="GO" id="GO:0009229">
    <property type="term" value="P:thiamine diphosphate biosynthetic process"/>
    <property type="evidence" value="ECO:0007669"/>
    <property type="project" value="InterPro"/>
</dbReference>
<dbReference type="Pfam" id="PF04263">
    <property type="entry name" value="TPK_catalytic"/>
    <property type="match status" value="1"/>
</dbReference>
<evidence type="ECO:0000256" key="5">
    <source>
        <dbReference type="NCBIfam" id="TIGR01378"/>
    </source>
</evidence>
<dbReference type="InterPro" id="IPR007373">
    <property type="entry name" value="Thiamin_PyroPKinase_B1-bd"/>
</dbReference>
<keyword evidence="4" id="KW-0067">ATP-binding</keyword>
<comment type="caution">
    <text evidence="7">The sequence shown here is derived from an EMBL/GenBank/DDBJ whole genome shotgun (WGS) entry which is preliminary data.</text>
</comment>
<dbReference type="SMART" id="SM00983">
    <property type="entry name" value="TPK_B1_binding"/>
    <property type="match status" value="1"/>
</dbReference>
<name>A0A9D2TIK0_9FIRM</name>
<dbReference type="InterPro" id="IPR036371">
    <property type="entry name" value="TPK_B1-bd_sf"/>
</dbReference>
<evidence type="ECO:0000313" key="7">
    <source>
        <dbReference type="EMBL" id="HJC71635.1"/>
    </source>
</evidence>
<dbReference type="EC" id="2.7.6.2" evidence="5"/>
<dbReference type="InterPro" id="IPR053149">
    <property type="entry name" value="TPK"/>
</dbReference>
<dbReference type="Gene3D" id="3.40.50.10240">
    <property type="entry name" value="Thiamin pyrophosphokinase, catalytic domain"/>
    <property type="match status" value="1"/>
</dbReference>
<dbReference type="NCBIfam" id="TIGR01378">
    <property type="entry name" value="thi_PPkinase"/>
    <property type="match status" value="1"/>
</dbReference>
<dbReference type="PANTHER" id="PTHR41299">
    <property type="entry name" value="THIAMINE PYROPHOSPHOKINASE"/>
    <property type="match status" value="1"/>
</dbReference>
<evidence type="ECO:0000256" key="4">
    <source>
        <dbReference type="ARBA" id="ARBA00022840"/>
    </source>
</evidence>
<sequence>MKKCVIFAGRAVSPALEKYWKDADFIIAADAGYERARAVGVTPDLALGDYDSSPVPQDARELICLPAEKDDTDTFFAVKKALEKGCEQVVLLGALGGRMDHTMANLQTLIFLQEQGVRAWAADEAQEITVLGEGVHSIPARKGWYLSFFSCGESAKGVSLKGVKYPLSNAEITYLWPVGVSNEFEEPEAQVSVLEGKLYCMLCKME</sequence>
<dbReference type="SUPFAM" id="SSF63999">
    <property type="entry name" value="Thiamin pyrophosphokinase, catalytic domain"/>
    <property type="match status" value="1"/>
</dbReference>
<dbReference type="InterPro" id="IPR036759">
    <property type="entry name" value="TPK_catalytic_sf"/>
</dbReference>
<dbReference type="GO" id="GO:0016301">
    <property type="term" value="F:kinase activity"/>
    <property type="evidence" value="ECO:0007669"/>
    <property type="project" value="UniProtKB-KW"/>
</dbReference>
<organism evidence="7 8">
    <name type="scientific">Candidatus Ruthenibacterium merdavium</name>
    <dbReference type="NCBI Taxonomy" id="2838752"/>
    <lineage>
        <taxon>Bacteria</taxon>
        <taxon>Bacillati</taxon>
        <taxon>Bacillota</taxon>
        <taxon>Clostridia</taxon>
        <taxon>Eubacteriales</taxon>
        <taxon>Oscillospiraceae</taxon>
        <taxon>Ruthenibacterium</taxon>
    </lineage>
</organism>
<protein>
    <recommendedName>
        <fullName evidence="5">Thiamine diphosphokinase</fullName>
        <ecNumber evidence="5">2.7.6.2</ecNumber>
    </recommendedName>
</protein>
<gene>
    <name evidence="7" type="ORF">H9698_02415</name>
</gene>
<dbReference type="InterPro" id="IPR007371">
    <property type="entry name" value="TPK_catalytic"/>
</dbReference>
<dbReference type="EMBL" id="DWWA01000016">
    <property type="protein sequence ID" value="HJC71635.1"/>
    <property type="molecule type" value="Genomic_DNA"/>
</dbReference>
<keyword evidence="3" id="KW-0418">Kinase</keyword>
<evidence type="ECO:0000256" key="2">
    <source>
        <dbReference type="ARBA" id="ARBA00022741"/>
    </source>
</evidence>
<evidence type="ECO:0000313" key="8">
    <source>
        <dbReference type="Proteomes" id="UP000823918"/>
    </source>
</evidence>
<dbReference type="InterPro" id="IPR006282">
    <property type="entry name" value="Thi_PPkinase"/>
</dbReference>
<dbReference type="AlphaFoldDB" id="A0A9D2TIK0"/>
<dbReference type="Proteomes" id="UP000823918">
    <property type="component" value="Unassembled WGS sequence"/>
</dbReference>
<proteinExistence type="predicted"/>